<dbReference type="InterPro" id="IPR003594">
    <property type="entry name" value="HATPase_dom"/>
</dbReference>
<dbReference type="CDD" id="cd00130">
    <property type="entry name" value="PAS"/>
    <property type="match status" value="2"/>
</dbReference>
<keyword evidence="13" id="KW-1185">Reference proteome</keyword>
<dbReference type="Pfam" id="PF02518">
    <property type="entry name" value="HATPase_c"/>
    <property type="match status" value="1"/>
</dbReference>
<dbReference type="CDD" id="cd00156">
    <property type="entry name" value="REC"/>
    <property type="match status" value="1"/>
</dbReference>
<keyword evidence="4" id="KW-0808">Transferase</keyword>
<keyword evidence="5 12" id="KW-0418">Kinase</keyword>
<dbReference type="EC" id="2.7.13.3" evidence="2"/>
<feature type="domain" description="Histidine kinase" evidence="8">
    <location>
        <begin position="402"/>
        <end position="598"/>
    </location>
</feature>
<dbReference type="SMART" id="SM00086">
    <property type="entry name" value="PAC"/>
    <property type="match status" value="2"/>
</dbReference>
<dbReference type="Pfam" id="PF00989">
    <property type="entry name" value="PAS"/>
    <property type="match status" value="1"/>
</dbReference>
<organism evidence="12 13">
    <name type="scientific">Methanosphaerula palustris (strain ATCC BAA-1556 / DSM 19958 / E1-9c)</name>
    <dbReference type="NCBI Taxonomy" id="521011"/>
    <lineage>
        <taxon>Archaea</taxon>
        <taxon>Methanobacteriati</taxon>
        <taxon>Methanobacteriota</taxon>
        <taxon>Stenosarchaea group</taxon>
        <taxon>Methanomicrobia</taxon>
        <taxon>Methanomicrobiales</taxon>
        <taxon>Methanoregulaceae</taxon>
        <taxon>Methanosphaerula</taxon>
    </lineage>
</organism>
<proteinExistence type="predicted"/>
<evidence type="ECO:0000259" key="8">
    <source>
        <dbReference type="PROSITE" id="PS50109"/>
    </source>
</evidence>
<dbReference type="SUPFAM" id="SSF55785">
    <property type="entry name" value="PYP-like sensor domain (PAS domain)"/>
    <property type="match status" value="2"/>
</dbReference>
<accession>B8GIZ0</accession>
<gene>
    <name evidence="12" type="ordered locus">Mpal_0170</name>
</gene>
<dbReference type="Pfam" id="PF08448">
    <property type="entry name" value="PAS_4"/>
    <property type="match status" value="1"/>
</dbReference>
<feature type="domain" description="PAC" evidence="11">
    <location>
        <begin position="339"/>
        <end position="391"/>
    </location>
</feature>
<dbReference type="InterPro" id="IPR000700">
    <property type="entry name" value="PAS-assoc_C"/>
</dbReference>
<dbReference type="InterPro" id="IPR000014">
    <property type="entry name" value="PAS"/>
</dbReference>
<dbReference type="InterPro" id="IPR001789">
    <property type="entry name" value="Sig_transdc_resp-reg_receiver"/>
</dbReference>
<name>B8GIZ0_METPE</name>
<dbReference type="InterPro" id="IPR001610">
    <property type="entry name" value="PAC"/>
</dbReference>
<keyword evidence="7" id="KW-0175">Coiled coil</keyword>
<dbReference type="Gene3D" id="3.30.450.20">
    <property type="entry name" value="PAS domain"/>
    <property type="match status" value="2"/>
</dbReference>
<feature type="domain" description="Response regulatory" evidence="9">
    <location>
        <begin position="10"/>
        <end position="125"/>
    </location>
</feature>
<dbReference type="InterPro" id="IPR013767">
    <property type="entry name" value="PAS_fold"/>
</dbReference>
<feature type="coiled-coil region" evidence="7">
    <location>
        <begin position="382"/>
        <end position="443"/>
    </location>
</feature>
<dbReference type="Pfam" id="PF00072">
    <property type="entry name" value="Response_reg"/>
    <property type="match status" value="1"/>
</dbReference>
<dbReference type="RefSeq" id="WP_012616882.1">
    <property type="nucleotide sequence ID" value="NC_011832.1"/>
</dbReference>
<dbReference type="PROSITE" id="PS50112">
    <property type="entry name" value="PAS"/>
    <property type="match status" value="2"/>
</dbReference>
<dbReference type="EMBL" id="CP001338">
    <property type="protein sequence ID" value="ACL15563.1"/>
    <property type="molecule type" value="Genomic_DNA"/>
</dbReference>
<dbReference type="SUPFAM" id="SSF55874">
    <property type="entry name" value="ATPase domain of HSP90 chaperone/DNA topoisomerase II/histidine kinase"/>
    <property type="match status" value="1"/>
</dbReference>
<feature type="domain" description="PAS" evidence="10">
    <location>
        <begin position="141"/>
        <end position="210"/>
    </location>
</feature>
<dbReference type="InterPro" id="IPR052162">
    <property type="entry name" value="Sensor_kinase/Photoreceptor"/>
</dbReference>
<evidence type="ECO:0000256" key="2">
    <source>
        <dbReference type="ARBA" id="ARBA00012438"/>
    </source>
</evidence>
<feature type="domain" description="PAS" evidence="10">
    <location>
        <begin position="265"/>
        <end position="336"/>
    </location>
</feature>
<comment type="catalytic activity">
    <reaction evidence="1">
        <text>ATP + protein L-histidine = ADP + protein N-phospho-L-histidine.</text>
        <dbReference type="EC" id="2.7.13.3"/>
    </reaction>
</comment>
<dbReference type="NCBIfam" id="TIGR00229">
    <property type="entry name" value="sensory_box"/>
    <property type="match status" value="2"/>
</dbReference>
<dbReference type="Proteomes" id="UP000002457">
    <property type="component" value="Chromosome"/>
</dbReference>
<sequence length="603" mass="68982">MLSVMAAEIRVLYVDDEPGLLEIGKLFLERERGFVVDTLTSARVALEQLNSERYDVIISDYQMPEMNGIQFLVEVRRRFEQIPFILFTGKGREEVVIQAINCGGDFYIQKGGEPGAQYAELANKIKQATSRKKSVDSFRENEDDYRYLIEHSNESIVVVQDDMLRQVNHRIVERTGYSEQELLSIPFFALIHPDDRAMTVERFHKRMMGEETPSKYSFRLTGKDGSTIWNEISAVTITWEGRPATMNFLIDITGRKQTEEALRNSEVRLHTLVDTIPDLIWLKDTKGAYLSCNPMFERFFGANESEIVGKTDYDFLDRKLADSFHEQDLKAMVSGRPIRNEDWITFADEGHCALMDTIKTPMYNDQGALIGVLSIGRDISERKRAEDAIELANKKLNLMNNITRHDILNTITGLLGCVDMANVTDSEDERRQLFQDIKNLTKSIQRQIAFTKEYQEVGVNLPAWQNVEDLLQRILINFKQSGKQFIIDLESVEIYADPLLEKVFHNLVDNAIRYGKNLTTIKFFLVKSNNGLSLICEDDGPGIPDDIKCYIFEHGVGNNSGMGLFLSREILGITNIGFWEDGIYGKGARFEMFIPHGTYRFIA</sequence>
<evidence type="ECO:0000256" key="1">
    <source>
        <dbReference type="ARBA" id="ARBA00000085"/>
    </source>
</evidence>
<dbReference type="Gene3D" id="3.40.50.2300">
    <property type="match status" value="1"/>
</dbReference>
<dbReference type="GO" id="GO:0004673">
    <property type="term" value="F:protein histidine kinase activity"/>
    <property type="evidence" value="ECO:0007669"/>
    <property type="project" value="UniProtKB-EC"/>
</dbReference>
<reference evidence="12 13" key="1">
    <citation type="journal article" date="2015" name="Genome Announc.">
        <title>Complete Genome Sequence of Methanosphaerula palustris E1-9CT, a Hydrogenotrophic Methanogen Isolated from a Minerotrophic Fen Peatland.</title>
        <authorList>
            <person name="Cadillo-Quiroz H."/>
            <person name="Browne P."/>
            <person name="Kyrpides N."/>
            <person name="Woyke T."/>
            <person name="Goodwin L."/>
            <person name="Detter C."/>
            <person name="Yavitt J.B."/>
            <person name="Zinder S.H."/>
        </authorList>
    </citation>
    <scope>NUCLEOTIDE SEQUENCE [LARGE SCALE GENOMIC DNA]</scope>
    <source>
        <strain evidence="13">ATCC BAA-1556 / DSM 19958 / E1-9c</strain>
    </source>
</reference>
<evidence type="ECO:0000256" key="5">
    <source>
        <dbReference type="ARBA" id="ARBA00022777"/>
    </source>
</evidence>
<dbReference type="GO" id="GO:0006355">
    <property type="term" value="P:regulation of DNA-templated transcription"/>
    <property type="evidence" value="ECO:0007669"/>
    <property type="project" value="InterPro"/>
</dbReference>
<feature type="modified residue" description="4-aspartylphosphate" evidence="6">
    <location>
        <position position="60"/>
    </location>
</feature>
<dbReference type="SMART" id="SM00387">
    <property type="entry name" value="HATPase_c"/>
    <property type="match status" value="1"/>
</dbReference>
<dbReference type="PROSITE" id="PS50110">
    <property type="entry name" value="RESPONSE_REGULATORY"/>
    <property type="match status" value="1"/>
</dbReference>
<evidence type="ECO:0000256" key="7">
    <source>
        <dbReference type="SAM" id="Coils"/>
    </source>
</evidence>
<keyword evidence="3 6" id="KW-0597">Phosphoprotein</keyword>
<dbReference type="AlphaFoldDB" id="B8GIZ0"/>
<dbReference type="CDD" id="cd00075">
    <property type="entry name" value="HATPase"/>
    <property type="match status" value="1"/>
</dbReference>
<dbReference type="InterPro" id="IPR036890">
    <property type="entry name" value="HATPase_C_sf"/>
</dbReference>
<evidence type="ECO:0000256" key="4">
    <source>
        <dbReference type="ARBA" id="ARBA00022679"/>
    </source>
</evidence>
<dbReference type="InterPro" id="IPR011006">
    <property type="entry name" value="CheY-like_superfamily"/>
</dbReference>
<dbReference type="InterPro" id="IPR013656">
    <property type="entry name" value="PAS_4"/>
</dbReference>
<protein>
    <recommendedName>
        <fullName evidence="2">histidine kinase</fullName>
        <ecNumber evidence="2">2.7.13.3</ecNumber>
    </recommendedName>
</protein>
<dbReference type="SUPFAM" id="SSF52172">
    <property type="entry name" value="CheY-like"/>
    <property type="match status" value="1"/>
</dbReference>
<dbReference type="SMART" id="SM00448">
    <property type="entry name" value="REC"/>
    <property type="match status" value="1"/>
</dbReference>
<dbReference type="eggNOG" id="arCOG02385">
    <property type="taxonomic scope" value="Archaea"/>
</dbReference>
<dbReference type="PANTHER" id="PTHR43304:SF1">
    <property type="entry name" value="PAC DOMAIN-CONTAINING PROTEIN"/>
    <property type="match status" value="1"/>
</dbReference>
<dbReference type="PANTHER" id="PTHR43304">
    <property type="entry name" value="PHYTOCHROME-LIKE PROTEIN CPH1"/>
    <property type="match status" value="1"/>
</dbReference>
<dbReference type="PROSITE" id="PS50113">
    <property type="entry name" value="PAC"/>
    <property type="match status" value="2"/>
</dbReference>
<dbReference type="HOGENOM" id="CLU_000445_114_58_2"/>
<evidence type="ECO:0000313" key="12">
    <source>
        <dbReference type="EMBL" id="ACL15563.1"/>
    </source>
</evidence>
<evidence type="ECO:0000259" key="10">
    <source>
        <dbReference type="PROSITE" id="PS50112"/>
    </source>
</evidence>
<dbReference type="InterPro" id="IPR005467">
    <property type="entry name" value="His_kinase_dom"/>
</dbReference>
<evidence type="ECO:0000256" key="6">
    <source>
        <dbReference type="PROSITE-ProRule" id="PRU00169"/>
    </source>
</evidence>
<dbReference type="Gene3D" id="3.30.565.10">
    <property type="entry name" value="Histidine kinase-like ATPase, C-terminal domain"/>
    <property type="match status" value="1"/>
</dbReference>
<dbReference type="SMART" id="SM00091">
    <property type="entry name" value="PAS"/>
    <property type="match status" value="2"/>
</dbReference>
<dbReference type="KEGG" id="mpl:Mpal_0170"/>
<dbReference type="STRING" id="521011.Mpal_0170"/>
<dbReference type="OrthoDB" id="8127at2157"/>
<evidence type="ECO:0000313" key="13">
    <source>
        <dbReference type="Proteomes" id="UP000002457"/>
    </source>
</evidence>
<dbReference type="GO" id="GO:0000160">
    <property type="term" value="P:phosphorelay signal transduction system"/>
    <property type="evidence" value="ECO:0007669"/>
    <property type="project" value="InterPro"/>
</dbReference>
<dbReference type="eggNOG" id="arCOG06193">
    <property type="taxonomic scope" value="Archaea"/>
</dbReference>
<feature type="domain" description="PAC" evidence="11">
    <location>
        <begin position="214"/>
        <end position="264"/>
    </location>
</feature>
<evidence type="ECO:0000256" key="3">
    <source>
        <dbReference type="ARBA" id="ARBA00022553"/>
    </source>
</evidence>
<dbReference type="PROSITE" id="PS50109">
    <property type="entry name" value="HIS_KIN"/>
    <property type="match status" value="1"/>
</dbReference>
<dbReference type="GeneID" id="25394073"/>
<dbReference type="InterPro" id="IPR035965">
    <property type="entry name" value="PAS-like_dom_sf"/>
</dbReference>
<evidence type="ECO:0000259" key="11">
    <source>
        <dbReference type="PROSITE" id="PS50113"/>
    </source>
</evidence>
<evidence type="ECO:0000259" key="9">
    <source>
        <dbReference type="PROSITE" id="PS50110"/>
    </source>
</evidence>